<dbReference type="AlphaFoldDB" id="A0AA38J0Z1"/>
<gene>
    <name evidence="2" type="ORF">Zmor_000914</name>
</gene>
<keyword evidence="1" id="KW-1133">Transmembrane helix</keyword>
<feature type="transmembrane region" description="Helical" evidence="1">
    <location>
        <begin position="123"/>
        <end position="146"/>
    </location>
</feature>
<evidence type="ECO:0000313" key="3">
    <source>
        <dbReference type="Proteomes" id="UP001168821"/>
    </source>
</evidence>
<feature type="transmembrane region" description="Helical" evidence="1">
    <location>
        <begin position="41"/>
        <end position="61"/>
    </location>
</feature>
<evidence type="ECO:0000256" key="1">
    <source>
        <dbReference type="SAM" id="Phobius"/>
    </source>
</evidence>
<feature type="transmembrane region" description="Helical" evidence="1">
    <location>
        <begin position="67"/>
        <end position="88"/>
    </location>
</feature>
<dbReference type="Proteomes" id="UP001168821">
    <property type="component" value="Unassembled WGS sequence"/>
</dbReference>
<accession>A0AA38J0Z1</accession>
<proteinExistence type="predicted"/>
<name>A0AA38J0Z1_9CUCU</name>
<feature type="transmembrane region" description="Helical" evidence="1">
    <location>
        <begin position="100"/>
        <end position="117"/>
    </location>
</feature>
<comment type="caution">
    <text evidence="2">The sequence shown here is derived from an EMBL/GenBank/DDBJ whole genome shotgun (WGS) entry which is preliminary data.</text>
</comment>
<keyword evidence="3" id="KW-1185">Reference proteome</keyword>
<evidence type="ECO:0000313" key="2">
    <source>
        <dbReference type="EMBL" id="KAJ3665418.1"/>
    </source>
</evidence>
<organism evidence="2 3">
    <name type="scientific">Zophobas morio</name>
    <dbReference type="NCBI Taxonomy" id="2755281"/>
    <lineage>
        <taxon>Eukaryota</taxon>
        <taxon>Metazoa</taxon>
        <taxon>Ecdysozoa</taxon>
        <taxon>Arthropoda</taxon>
        <taxon>Hexapoda</taxon>
        <taxon>Insecta</taxon>
        <taxon>Pterygota</taxon>
        <taxon>Neoptera</taxon>
        <taxon>Endopterygota</taxon>
        <taxon>Coleoptera</taxon>
        <taxon>Polyphaga</taxon>
        <taxon>Cucujiformia</taxon>
        <taxon>Tenebrionidae</taxon>
        <taxon>Zophobas</taxon>
    </lineage>
</organism>
<keyword evidence="1" id="KW-0812">Transmembrane</keyword>
<reference evidence="2" key="1">
    <citation type="journal article" date="2023" name="G3 (Bethesda)">
        <title>Whole genome assemblies of Zophobas morio and Tenebrio molitor.</title>
        <authorList>
            <person name="Kaur S."/>
            <person name="Stinson S.A."/>
            <person name="diCenzo G.C."/>
        </authorList>
    </citation>
    <scope>NUCLEOTIDE SEQUENCE</scope>
    <source>
        <strain evidence="2">QUZm001</strain>
    </source>
</reference>
<keyword evidence="1" id="KW-0472">Membrane</keyword>
<protein>
    <submittedName>
        <fullName evidence="2">Uncharacterized protein</fullName>
    </submittedName>
</protein>
<dbReference type="EMBL" id="JALNTZ010000001">
    <property type="protein sequence ID" value="KAJ3665418.1"/>
    <property type="molecule type" value="Genomic_DNA"/>
</dbReference>
<sequence length="177" mass="20664">MAKPEVEMPNKSLYLSKTVIEVKSFYNKHFPTDRKTYNLRVPFVGLILSICTVYLLPLYVFKHEEIILPQCLLIFIAIGVGYELYYGLKIGDRKQFTPWIILKVIELLFTLVINIWLMMDLWFFLPIVVYAWILFVLNGLVTYTVINKSFKMFRGSGNKSNIPDEDNFDDGDVCEDV</sequence>